<name>V2Y0N4_MONRO</name>
<evidence type="ECO:0000259" key="4">
    <source>
        <dbReference type="PROSITE" id="PS50089"/>
    </source>
</evidence>
<keyword evidence="1" id="KW-0863">Zinc-finger</keyword>
<keyword evidence="1" id="KW-0862">Zinc</keyword>
<dbReference type="EMBL" id="AWSO01001114">
    <property type="protein sequence ID" value="ESK85199.1"/>
    <property type="molecule type" value="Genomic_DNA"/>
</dbReference>
<feature type="region of interest" description="Disordered" evidence="3">
    <location>
        <begin position="232"/>
        <end position="258"/>
    </location>
</feature>
<dbReference type="KEGG" id="mrr:Moror_11023"/>
<dbReference type="SMART" id="SM00184">
    <property type="entry name" value="RING"/>
    <property type="match status" value="1"/>
</dbReference>
<dbReference type="PROSITE" id="PS50089">
    <property type="entry name" value="ZF_RING_2"/>
    <property type="match status" value="1"/>
</dbReference>
<evidence type="ECO:0000256" key="3">
    <source>
        <dbReference type="SAM" id="MobiDB-lite"/>
    </source>
</evidence>
<keyword evidence="6" id="KW-1185">Reference proteome</keyword>
<dbReference type="SUPFAM" id="SSF57850">
    <property type="entry name" value="RING/U-box"/>
    <property type="match status" value="1"/>
</dbReference>
<protein>
    <submittedName>
        <fullName evidence="5">Traf interacting</fullName>
    </submittedName>
</protein>
<dbReference type="GO" id="GO:0008270">
    <property type="term" value="F:zinc ion binding"/>
    <property type="evidence" value="ECO:0007669"/>
    <property type="project" value="UniProtKB-KW"/>
</dbReference>
<dbReference type="OrthoDB" id="8062037at2759"/>
<accession>V2Y0N4</accession>
<keyword evidence="2" id="KW-0175">Coiled coil</keyword>
<comment type="caution">
    <text evidence="5">The sequence shown here is derived from an EMBL/GenBank/DDBJ whole genome shotgun (WGS) entry which is preliminary data.</text>
</comment>
<feature type="coiled-coil region" evidence="2">
    <location>
        <begin position="113"/>
        <end position="188"/>
    </location>
</feature>
<dbReference type="InterPro" id="IPR001841">
    <property type="entry name" value="Znf_RING"/>
</dbReference>
<gene>
    <name evidence="5" type="ORF">Moror_11023</name>
</gene>
<evidence type="ECO:0000256" key="1">
    <source>
        <dbReference type="PROSITE-ProRule" id="PRU00175"/>
    </source>
</evidence>
<keyword evidence="1" id="KW-0479">Metal-binding</keyword>
<dbReference type="Pfam" id="PF13639">
    <property type="entry name" value="zf-RING_2"/>
    <property type="match status" value="1"/>
</dbReference>
<evidence type="ECO:0000313" key="6">
    <source>
        <dbReference type="Proteomes" id="UP000017559"/>
    </source>
</evidence>
<reference evidence="5 6" key="1">
    <citation type="journal article" date="2014" name="BMC Genomics">
        <title>Genome and secretome analysis of the hemibiotrophic fungal pathogen, Moniliophthora roreri, which causes frosty pod rot disease of cacao: mechanisms of the biotrophic and necrotrophic phases.</title>
        <authorList>
            <person name="Meinhardt L.W."/>
            <person name="Costa G.G.L."/>
            <person name="Thomazella D.P.T."/>
            <person name="Teixeira P.J.P.L."/>
            <person name="Carazzolle M.F."/>
            <person name="Schuster S.C."/>
            <person name="Carlson J.E."/>
            <person name="Guiltinan M.J."/>
            <person name="Mieczkowski P."/>
            <person name="Farmer A."/>
            <person name="Ramaraj T."/>
            <person name="Crozier J."/>
            <person name="Davis R.E."/>
            <person name="Shao J."/>
            <person name="Melnick R.L."/>
            <person name="Pereira G.A.G."/>
            <person name="Bailey B.A."/>
        </authorList>
    </citation>
    <scope>NUCLEOTIDE SEQUENCE [LARGE SCALE GENOMIC DNA]</scope>
    <source>
        <strain evidence="5 6">MCA 2997</strain>
    </source>
</reference>
<proteinExistence type="predicted"/>
<evidence type="ECO:0000313" key="5">
    <source>
        <dbReference type="EMBL" id="ESK85199.1"/>
    </source>
</evidence>
<feature type="compositionally biased region" description="Polar residues" evidence="3">
    <location>
        <begin position="248"/>
        <end position="258"/>
    </location>
</feature>
<dbReference type="AlphaFoldDB" id="V2Y0N4"/>
<dbReference type="Gene3D" id="3.30.40.10">
    <property type="entry name" value="Zinc/RING finger domain, C3HC4 (zinc finger)"/>
    <property type="match status" value="1"/>
</dbReference>
<sequence length="258" mass="29752">MVLLICDICQEEYEVEKFLFEVACGHGFCETCTNEIKNRPKCPLCRKLRSKLPPHRVYFTPADALVEHQAQSLSNGLSMVNLESSARNIHNLGTRMSKVMGDSEVSTKLVSAVKDVEERIQYFSLELQRERDEKSAMQRKIDLWYPRVNLVEAMERKAKCLEAKVRELKQENASLQTTNNQARLLQDDQRKLRDIIYDQEEIITTKDREIAQLKMHKGEGEKQIKLLKKKLKALSKSHPPRGDPNDTLLIQRSNTSPS</sequence>
<feature type="domain" description="RING-type" evidence="4">
    <location>
        <begin position="6"/>
        <end position="46"/>
    </location>
</feature>
<dbReference type="InterPro" id="IPR013083">
    <property type="entry name" value="Znf_RING/FYVE/PHD"/>
</dbReference>
<organism evidence="5 6">
    <name type="scientific">Moniliophthora roreri (strain MCA 2997)</name>
    <name type="common">Cocoa frosty pod rot fungus</name>
    <name type="synonym">Crinipellis roreri</name>
    <dbReference type="NCBI Taxonomy" id="1381753"/>
    <lineage>
        <taxon>Eukaryota</taxon>
        <taxon>Fungi</taxon>
        <taxon>Dikarya</taxon>
        <taxon>Basidiomycota</taxon>
        <taxon>Agaricomycotina</taxon>
        <taxon>Agaricomycetes</taxon>
        <taxon>Agaricomycetidae</taxon>
        <taxon>Agaricales</taxon>
        <taxon>Marasmiineae</taxon>
        <taxon>Marasmiaceae</taxon>
        <taxon>Moniliophthora</taxon>
    </lineage>
</organism>
<dbReference type="Proteomes" id="UP000017559">
    <property type="component" value="Unassembled WGS sequence"/>
</dbReference>
<evidence type="ECO:0000256" key="2">
    <source>
        <dbReference type="SAM" id="Coils"/>
    </source>
</evidence>
<dbReference type="HOGENOM" id="CLU_1078029_0_0_1"/>